<dbReference type="PROSITE" id="PS50297">
    <property type="entry name" value="ANK_REP_REGION"/>
    <property type="match status" value="1"/>
</dbReference>
<dbReference type="Gene3D" id="1.25.40.20">
    <property type="entry name" value="Ankyrin repeat-containing domain"/>
    <property type="match status" value="1"/>
</dbReference>
<evidence type="ECO:0000313" key="3">
    <source>
        <dbReference type="Proteomes" id="UP000070089"/>
    </source>
</evidence>
<dbReference type="SMART" id="SM00248">
    <property type="entry name" value="ANK"/>
    <property type="match status" value="5"/>
</dbReference>
<comment type="caution">
    <text evidence="2">The sequence shown here is derived from an EMBL/GenBank/DDBJ whole genome shotgun (WGS) entry which is preliminary data.</text>
</comment>
<dbReference type="Proteomes" id="UP000070089">
    <property type="component" value="Unassembled WGS sequence"/>
</dbReference>
<dbReference type="EMBL" id="JXTI01000051">
    <property type="protein sequence ID" value="KWX13913.1"/>
    <property type="molecule type" value="Genomic_DNA"/>
</dbReference>
<name>A0A132NV04_GIAIN</name>
<dbReference type="InterPro" id="IPR002110">
    <property type="entry name" value="Ankyrin_rpt"/>
</dbReference>
<gene>
    <name evidence="2" type="ORF">QR46_2093</name>
</gene>
<sequence length="227" mass="24507">MATSSRYPPQSETFTTIIHAHEPENSSWTHLASAAASGHVELVKKYMKDNAQTPVTGQIHFGWHAFPNPTPLILAAGHGHLDCVRLLMKDGAGSTTSAKQTALMAAAAGCYPDIISELMEKEAGRADENGWTALMYAADRGCVPACQMLVKLEANRTSSRSETALILAATTNKRKVVEILAPHEAPESGLLAMELTSDEEIRDMIRKHLPADAAQALTDNGDQYLLE</sequence>
<dbReference type="PROSITE" id="PS50088">
    <property type="entry name" value="ANK_REPEAT"/>
    <property type="match status" value="1"/>
</dbReference>
<organism evidence="2 3">
    <name type="scientific">Giardia duodenalis assemblage B</name>
    <dbReference type="NCBI Taxonomy" id="1394984"/>
    <lineage>
        <taxon>Eukaryota</taxon>
        <taxon>Metamonada</taxon>
        <taxon>Diplomonadida</taxon>
        <taxon>Hexamitidae</taxon>
        <taxon>Giardiinae</taxon>
        <taxon>Giardia</taxon>
    </lineage>
</organism>
<dbReference type="PANTHER" id="PTHR24120">
    <property type="entry name" value="GH07239P"/>
    <property type="match status" value="1"/>
</dbReference>
<dbReference type="SUPFAM" id="SSF48403">
    <property type="entry name" value="Ankyrin repeat"/>
    <property type="match status" value="1"/>
</dbReference>
<keyword evidence="1" id="KW-0040">ANK repeat</keyword>
<dbReference type="OrthoDB" id="341259at2759"/>
<accession>A0A132NV04</accession>
<proteinExistence type="predicted"/>
<reference evidence="2 3" key="1">
    <citation type="journal article" date="2015" name="Mol. Biochem. Parasitol.">
        <title>Identification of polymorphic genes for use in assemblage B genotyping assays through comparative genomics of multiple assemblage B Giardia duodenalis isolates.</title>
        <authorList>
            <person name="Wielinga C."/>
            <person name="Thompson R.C."/>
            <person name="Monis P."/>
            <person name="Ryan U."/>
        </authorList>
    </citation>
    <scope>NUCLEOTIDE SEQUENCE [LARGE SCALE GENOMIC DNA]</scope>
    <source>
        <strain evidence="2 3">BAH15c1</strain>
    </source>
</reference>
<dbReference type="PANTHER" id="PTHR24120:SF4">
    <property type="entry name" value="GH07239P"/>
    <property type="match status" value="1"/>
</dbReference>
<evidence type="ECO:0000313" key="2">
    <source>
        <dbReference type="EMBL" id="KWX13913.1"/>
    </source>
</evidence>
<dbReference type="InterPro" id="IPR036770">
    <property type="entry name" value="Ankyrin_rpt-contain_sf"/>
</dbReference>
<protein>
    <submittedName>
        <fullName evidence="2">Protein 21.1</fullName>
    </submittedName>
</protein>
<dbReference type="VEuPathDB" id="GiardiaDB:QR46_2093"/>
<dbReference type="AlphaFoldDB" id="A0A132NV04"/>
<dbReference type="Pfam" id="PF12796">
    <property type="entry name" value="Ank_2"/>
    <property type="match status" value="1"/>
</dbReference>
<feature type="repeat" description="ANK" evidence="1">
    <location>
        <begin position="67"/>
        <end position="99"/>
    </location>
</feature>
<evidence type="ECO:0000256" key="1">
    <source>
        <dbReference type="PROSITE-ProRule" id="PRU00023"/>
    </source>
</evidence>